<organism evidence="1 2">
    <name type="scientific">Rhodopirellula baltica (strain DSM 10527 / NCIMB 13988 / SH1)</name>
    <dbReference type="NCBI Taxonomy" id="243090"/>
    <lineage>
        <taxon>Bacteria</taxon>
        <taxon>Pseudomonadati</taxon>
        <taxon>Planctomycetota</taxon>
        <taxon>Planctomycetia</taxon>
        <taxon>Pirellulales</taxon>
        <taxon>Pirellulaceae</taxon>
        <taxon>Rhodopirellula</taxon>
    </lineage>
</organism>
<dbReference type="InParanoid" id="Q7UU76"/>
<name>Q7UU76_RHOBA</name>
<keyword evidence="2" id="KW-1185">Reference proteome</keyword>
<accession>Q7UU76</accession>
<gene>
    <name evidence="1" type="ordered locus">RB3459</name>
</gene>
<protein>
    <submittedName>
        <fullName evidence="1">Uncharacterized protein</fullName>
    </submittedName>
</protein>
<dbReference type="KEGG" id="rba:RB3459"/>
<dbReference type="Proteomes" id="UP000001025">
    <property type="component" value="Chromosome"/>
</dbReference>
<dbReference type="OrthoDB" id="211632at2"/>
<evidence type="ECO:0000313" key="2">
    <source>
        <dbReference type="Proteomes" id="UP000001025"/>
    </source>
</evidence>
<evidence type="ECO:0000313" key="1">
    <source>
        <dbReference type="EMBL" id="CAD73206.1"/>
    </source>
</evidence>
<dbReference type="STRING" id="243090.RB3459"/>
<dbReference type="eggNOG" id="ENOG50344RY">
    <property type="taxonomic scope" value="Bacteria"/>
</dbReference>
<dbReference type="HOGENOM" id="CLU_1711817_0_0_0"/>
<dbReference type="PATRIC" id="fig|243090.15.peg.1599"/>
<dbReference type="AlphaFoldDB" id="Q7UU76"/>
<dbReference type="EnsemblBacteria" id="CAD73206">
    <property type="protein sequence ID" value="CAD73206"/>
    <property type="gene ID" value="RB3459"/>
</dbReference>
<reference evidence="1 2" key="1">
    <citation type="journal article" date="2003" name="Proc. Natl. Acad. Sci. U.S.A.">
        <title>Complete genome sequence of the marine planctomycete Pirellula sp. strain 1.</title>
        <authorList>
            <person name="Gloeckner F.O."/>
            <person name="Kube M."/>
            <person name="Bauer M."/>
            <person name="Teeling H."/>
            <person name="Lombardot T."/>
            <person name="Ludwig W."/>
            <person name="Gade D."/>
            <person name="Beck A."/>
            <person name="Borzym K."/>
            <person name="Heitmann K."/>
            <person name="Rabus R."/>
            <person name="Schlesner H."/>
            <person name="Amann R."/>
            <person name="Reinhardt R."/>
        </authorList>
    </citation>
    <scope>NUCLEOTIDE SEQUENCE [LARGE SCALE GENOMIC DNA]</scope>
    <source>
        <strain evidence="2">DSM 10527 / NCIMB 13988 / SH1</strain>
    </source>
</reference>
<proteinExistence type="predicted"/>
<sequence length="153" mass="16905">MAERTPPVRSSQRMVAAKSTVLEDPRAMKRIVLCLAALAAFSGLAGSTEEAQAGDPYAVTQVWNHNFAQTRAWHGNYYYAPYGQPTALVVPPTAHLRQTYSWGVSQNTNHPIYHQYGRSASTPGAAAPGRFQPTPNWPSHTDQFGVYYVRGPW</sequence>
<dbReference type="EMBL" id="BX294138">
    <property type="protein sequence ID" value="CAD73206.1"/>
    <property type="molecule type" value="Genomic_DNA"/>
</dbReference>